<feature type="domain" description="Beta/gamma crystallin 'Greek key'" evidence="4">
    <location>
        <begin position="1969"/>
        <end position="2013"/>
    </location>
</feature>
<feature type="compositionally biased region" description="Basic and acidic residues" evidence="3">
    <location>
        <begin position="350"/>
        <end position="374"/>
    </location>
</feature>
<feature type="compositionally biased region" description="Polar residues" evidence="3">
    <location>
        <begin position="1504"/>
        <end position="1515"/>
    </location>
</feature>
<dbReference type="Pfam" id="PF00030">
    <property type="entry name" value="Crystall"/>
    <property type="match status" value="6"/>
</dbReference>
<feature type="domain" description="Beta/gamma crystallin 'Greek key'" evidence="4">
    <location>
        <begin position="1734"/>
        <end position="1787"/>
    </location>
</feature>
<feature type="compositionally biased region" description="Polar residues" evidence="3">
    <location>
        <begin position="626"/>
        <end position="641"/>
    </location>
</feature>
<feature type="compositionally biased region" description="Polar residues" evidence="3">
    <location>
        <begin position="1301"/>
        <end position="1313"/>
    </location>
</feature>
<dbReference type="InterPro" id="IPR011024">
    <property type="entry name" value="G_crystallin-like"/>
</dbReference>
<proteinExistence type="inferred from homology"/>
<evidence type="ECO:0000259" key="4">
    <source>
        <dbReference type="PROSITE" id="PS50915"/>
    </source>
</evidence>
<feature type="compositionally biased region" description="Basic and acidic residues" evidence="3">
    <location>
        <begin position="1007"/>
        <end position="1029"/>
    </location>
</feature>
<feature type="region of interest" description="Disordered" evidence="3">
    <location>
        <begin position="76"/>
        <end position="143"/>
    </location>
</feature>
<feature type="region of interest" description="Disordered" evidence="3">
    <location>
        <begin position="1299"/>
        <end position="1522"/>
    </location>
</feature>
<feature type="compositionally biased region" description="Polar residues" evidence="3">
    <location>
        <begin position="1375"/>
        <end position="1385"/>
    </location>
</feature>
<feature type="domain" description="Beta/gamma crystallin 'Greek key'" evidence="4">
    <location>
        <begin position="1879"/>
        <end position="1921"/>
    </location>
</feature>
<feature type="compositionally biased region" description="Polar residues" evidence="3">
    <location>
        <begin position="533"/>
        <end position="543"/>
    </location>
</feature>
<feature type="compositionally biased region" description="Basic residues" evidence="3">
    <location>
        <begin position="1062"/>
        <end position="1071"/>
    </location>
</feature>
<feature type="compositionally biased region" description="Basic and acidic residues" evidence="3">
    <location>
        <begin position="1448"/>
        <end position="1463"/>
    </location>
</feature>
<dbReference type="SUPFAM" id="SSF49695">
    <property type="entry name" value="gamma-Crystallin-like"/>
    <property type="match status" value="3"/>
</dbReference>
<feature type="domain" description="Beta/gamma crystallin 'Greek key'" evidence="4">
    <location>
        <begin position="1574"/>
        <end position="1633"/>
    </location>
</feature>
<evidence type="ECO:0000256" key="2">
    <source>
        <dbReference type="ARBA" id="ARBA00022737"/>
    </source>
</evidence>
<feature type="region of interest" description="Disordered" evidence="3">
    <location>
        <begin position="275"/>
        <end position="334"/>
    </location>
</feature>
<feature type="compositionally biased region" description="Low complexity" evidence="3">
    <location>
        <begin position="94"/>
        <end position="107"/>
    </location>
</feature>
<feature type="region of interest" description="Disordered" evidence="3">
    <location>
        <begin position="767"/>
        <end position="1211"/>
    </location>
</feature>
<dbReference type="PANTHER" id="PTHR11818:SF2">
    <property type="entry name" value="BETA_GAMMA CRYSTALLIN DOMAIN-CONTAINING PROTEIN 1"/>
    <property type="match status" value="1"/>
</dbReference>
<evidence type="ECO:0000256" key="1">
    <source>
        <dbReference type="ARBA" id="ARBA00009646"/>
    </source>
</evidence>
<feature type="compositionally biased region" description="Polar residues" evidence="3">
    <location>
        <begin position="661"/>
        <end position="674"/>
    </location>
</feature>
<feature type="compositionally biased region" description="Basic and acidic residues" evidence="3">
    <location>
        <begin position="1317"/>
        <end position="1327"/>
    </location>
</feature>
<feature type="region of interest" description="Disordered" evidence="3">
    <location>
        <begin position="177"/>
        <end position="209"/>
    </location>
</feature>
<comment type="similarity">
    <text evidence="1">Belongs to the beta/gamma-crystallin family.</text>
</comment>
<feature type="region of interest" description="Disordered" evidence="3">
    <location>
        <begin position="32"/>
        <end position="64"/>
    </location>
</feature>
<feature type="compositionally biased region" description="Basic and acidic residues" evidence="3">
    <location>
        <begin position="898"/>
        <end position="915"/>
    </location>
</feature>
<feature type="compositionally biased region" description="Polar residues" evidence="3">
    <location>
        <begin position="280"/>
        <end position="292"/>
    </location>
</feature>
<sequence length="2164" mass="234891">MRAETKTNGITPLCFLPLSTRSFDQMSVCTESDWDPESSSMISVDMDQPHHPSSPSKFFKGSEEKRGMMDRFTHFFNKRKKSTRHRSDASSDGTTPTSPLSPRSPLPLEEDGLKTPTPSRKDIEGAEYGDTLSHNSSPSGSSTISLLTGDADLLFADSCNSSGSGSVREVHMCRVSTGSTERKSGNVTPTNLDLATTTQPSAESGFAESVVEEVRRRLSSLDGNTVKNTENKSSTFKMSLSNAAENPKSPNLTSISLGTKTTSVKIGDKGHSTALRGITLGSSSSTSRPATTQKEDGDSPYLVREDKRRGQVFSLDTEASDWSPSPEQEKVPEGASPVFYKAFWVETHLGPEEDVGREGEKDKGIMKQEEEGFRADSPPVLAIPVRVIPEDDSLPQSAADCPSTPSEAPPSGGSLPESDLSLALTAGDFQTTVPQPEQPGTGTGSKQSSLQDKRRVREHRVSRKSVNLPSKVFAHKVRVSPETSLDGDEAAEDELSRDSKTSDATQVKLLPSLQDNNNVELKDANPEPFPITDVTTHSETNTPEPLVIEKTESEAFNFDDISANSDMFRAKSQAPGSGLKGQGTAQAQPSKRGVNAAAESRHTTASGAKAPSSAAGSKDTLVTIKAQASTESTEVGTSSDIPAQREPSKDKTASMLPTLKDQVTSGPLSPTATKSKIPKRLGSDADVKSPVTPDKMPVADASGSVFTEALKCPVSPTRAVGKQSFEEAKAGRALSGNISPTTTKNKTGTKLIKEKPIEVSDSIKLVNGLERDHEESIVKAGHQTDRESNASSALKSRLPVSSPARKKNVDPTLTSGTNFKRVTRDQTDLDISKTEQKPKQHEVIQDERPGGASPPSLPESPKTGGLLSPRSSNRPTKRSINQEDSDTRATSISPPPTKQEKPFSSRLSKPSDFKCQKSPVPSPVSRLPTRDTSQSKESKPPNADLKQEVVKTEAPEKKSEIQIKELKIGSNKTQSAGGAKEKTETKDLPMTSLVNEIVIENANFEDSTEKEQKPSVVRDEPLRINKPEKVTGQSTDFKAANKNDEKQKKIKERKEGVEKSNKVTKQKKASKLAHQESESISVKDASRKISGAEQKDKPTVVPETGHYSTDAQKKDEDTKEKTKTGSGFKREQQTLEKAKTRNLNDPQKPASPSLSGSLALSATAEAPATSQSPQLKKGSPSSWLDSEHRKQKKAHKRILKASASEDESLDPDDYDELIRSIKEGSIPFTLPPKKHIRKRSTSPALTLSPIIEDHFEPFDREQFQFGLGKNGACFKDPPLLSMVMKRKAASREGLFLEQEQDNANCTSRGQMNSLDEVEGKDGVKEGDNTGNGQEEGNNNGQEAGKLTSRLGRISILSSLMNSPRSSRKAKEEVASDTNSTRSTPKQDLLSLGKKGVFDSSLPADKKGVKGKDQGSLVGGGIGAVSESAVNPSSSPPPPAPPSFSELKQPVHSEKYLKKNKSESEASSGSTHMTKTELGPKGATMDQTPIEVPNVEESLKGPAATSENSQQTSLNGLTKPKLKTPAVRGFHKRPGKIVVHEQDQFGGQQFELYCDVEDATTMKLSPVISVRVIRGCWLLYEKPGFQGRIIALEEGPTDHLVNMWAEEGTPTTPDAMGQPVPTAPMVIGSIRLAVRDYSIPHIDLYPEVNGMGRMTSYYDETVEIGSYSMPQTTGSIRVHSGVWLVYTDPGFGGCVGVLEVGEYPCPDAWGFPQPFIGSLRPLCMGAIKVEHPHERKALVFEKPNFDGECIEVEGDVYNLQEELEEEKTGKPEERKKTLSAVGSIKILGGFWVGYLEADFEGQQYILEEGEYPHCSDWGGSEDGLLSLRPVCTDYLSPHVKLFMDRHFDARGLNVDLLGPVPNMQDVAHGCKTQSANVMGGVWVCFEQPGFGGELYVLERGLYADPEDWGAQSPKISSMQPVFHDPLMGTTKFKVQLFSEADFQGRLVSLEDSTAALDEDFTPRSCRVLASSWVLYEGAQFTENMYVLEEGEYPNAEAMGFLSSDATVRSIQTTGHEFSLPSIVLFSKVGCRGRRVVLSHEAVNLQQAGLDTRTRSLLVEGGMWVLYEGSNFRGRQLLLQPSEVLDLWKSRGMQQIGSLRPLVQKQMYFRLRNRETGSVLSLTGTLDDIKLMRVQAVEETGGAGAGLALSGRADELQGTSDPHHTI</sequence>
<keyword evidence="6" id="KW-1185">Reference proteome</keyword>
<feature type="compositionally biased region" description="Basic and acidic residues" evidence="3">
    <location>
        <begin position="933"/>
        <end position="967"/>
    </location>
</feature>
<feature type="compositionally biased region" description="Polar residues" evidence="3">
    <location>
        <begin position="1168"/>
        <end position="1184"/>
    </location>
</feature>
<feature type="compositionally biased region" description="Polar residues" evidence="3">
    <location>
        <begin position="428"/>
        <end position="450"/>
    </location>
</feature>
<dbReference type="EMBL" id="JAULUE010002059">
    <property type="protein sequence ID" value="KAK5885976.1"/>
    <property type="molecule type" value="Genomic_DNA"/>
</dbReference>
<feature type="compositionally biased region" description="Basic and acidic residues" evidence="3">
    <location>
        <begin position="1403"/>
        <end position="1412"/>
    </location>
</feature>
<dbReference type="InterPro" id="IPR050252">
    <property type="entry name" value="Beta/Gamma-Crystallin"/>
</dbReference>
<dbReference type="InterPro" id="IPR001064">
    <property type="entry name" value="Beta/gamma_crystallin"/>
</dbReference>
<feature type="compositionally biased region" description="Basic and acidic residues" evidence="3">
    <location>
        <begin position="822"/>
        <end position="849"/>
    </location>
</feature>
<evidence type="ECO:0000313" key="5">
    <source>
        <dbReference type="EMBL" id="KAK5885976.1"/>
    </source>
</evidence>
<comment type="caution">
    <text evidence="5">The sequence shown here is derived from an EMBL/GenBank/DDBJ whole genome shotgun (WGS) entry which is preliminary data.</text>
</comment>
<feature type="domain" description="Beta/gamma crystallin 'Greek key'" evidence="4">
    <location>
        <begin position="2060"/>
        <end position="2101"/>
    </location>
</feature>
<feature type="domain" description="Beta/gamma crystallin 'Greek key'" evidence="4">
    <location>
        <begin position="1680"/>
        <end position="1722"/>
    </location>
</feature>
<evidence type="ECO:0000256" key="3">
    <source>
        <dbReference type="SAM" id="MobiDB-lite"/>
    </source>
</evidence>
<dbReference type="SMART" id="SM00247">
    <property type="entry name" value="XTALbg"/>
    <property type="match status" value="6"/>
</dbReference>
<name>A0AAN8BJI0_9TELE</name>
<feature type="region of interest" description="Disordered" evidence="3">
    <location>
        <begin position="731"/>
        <end position="753"/>
    </location>
</feature>
<evidence type="ECO:0000313" key="6">
    <source>
        <dbReference type="Proteomes" id="UP001335648"/>
    </source>
</evidence>
<feature type="compositionally biased region" description="Basic and acidic residues" evidence="3">
    <location>
        <begin position="769"/>
        <end position="788"/>
    </location>
</feature>
<feature type="domain" description="Beta/gamma crystallin 'Greek key'" evidence="4">
    <location>
        <begin position="1534"/>
        <end position="1573"/>
    </location>
</feature>
<dbReference type="Gene3D" id="2.60.20.10">
    <property type="entry name" value="Crystallins"/>
    <property type="match status" value="6"/>
</dbReference>
<dbReference type="Proteomes" id="UP001335648">
    <property type="component" value="Unassembled WGS sequence"/>
</dbReference>
<organism evidence="5 6">
    <name type="scientific">Champsocephalus esox</name>
    <name type="common">pike icefish</name>
    <dbReference type="NCBI Taxonomy" id="159716"/>
    <lineage>
        <taxon>Eukaryota</taxon>
        <taxon>Metazoa</taxon>
        <taxon>Chordata</taxon>
        <taxon>Craniata</taxon>
        <taxon>Vertebrata</taxon>
        <taxon>Euteleostomi</taxon>
        <taxon>Actinopterygii</taxon>
        <taxon>Neopterygii</taxon>
        <taxon>Teleostei</taxon>
        <taxon>Neoteleostei</taxon>
        <taxon>Acanthomorphata</taxon>
        <taxon>Eupercaria</taxon>
        <taxon>Perciformes</taxon>
        <taxon>Notothenioidei</taxon>
        <taxon>Channichthyidae</taxon>
        <taxon>Champsocephalus</taxon>
    </lineage>
</organism>
<feature type="compositionally biased region" description="Low complexity" evidence="3">
    <location>
        <begin position="131"/>
        <end position="143"/>
    </location>
</feature>
<reference evidence="5 6" key="1">
    <citation type="journal article" date="2023" name="Mol. Biol. Evol.">
        <title>Genomics of Secondarily Temperate Adaptation in the Only Non-Antarctic Icefish.</title>
        <authorList>
            <person name="Rivera-Colon A.G."/>
            <person name="Rayamajhi N."/>
            <person name="Minhas B.F."/>
            <person name="Madrigal G."/>
            <person name="Bilyk K.T."/>
            <person name="Yoon V."/>
            <person name="Hune M."/>
            <person name="Gregory S."/>
            <person name="Cheng C.H.C."/>
            <person name="Catchen J.M."/>
        </authorList>
    </citation>
    <scope>NUCLEOTIDE SEQUENCE [LARGE SCALE GENOMIC DNA]</scope>
    <source>
        <strain evidence="5">JC2023a</strain>
    </source>
</reference>
<feature type="compositionally biased region" description="Low complexity" evidence="3">
    <location>
        <begin position="605"/>
        <end position="618"/>
    </location>
</feature>
<feature type="compositionally biased region" description="Low complexity" evidence="3">
    <location>
        <begin position="1150"/>
        <end position="1166"/>
    </location>
</feature>
<feature type="compositionally biased region" description="Polar residues" evidence="3">
    <location>
        <begin position="736"/>
        <end position="748"/>
    </location>
</feature>
<feature type="domain" description="Beta/gamma crystallin 'Greek key'" evidence="4">
    <location>
        <begin position="1788"/>
        <end position="1830"/>
    </location>
</feature>
<feature type="compositionally biased region" description="Polar residues" evidence="3">
    <location>
        <begin position="811"/>
        <end position="820"/>
    </location>
</feature>
<feature type="region of interest" description="Disordered" evidence="3">
    <location>
        <begin position="350"/>
        <end position="699"/>
    </location>
</feature>
<keyword evidence="2" id="KW-0677">Repeat</keyword>
<feature type="compositionally biased region" description="Basic and acidic residues" evidence="3">
    <location>
        <begin position="1039"/>
        <end position="1061"/>
    </location>
</feature>
<protein>
    <recommendedName>
        <fullName evidence="4">Beta/gamma crystallin 'Greek key' domain-containing protein</fullName>
    </recommendedName>
</protein>
<feature type="compositionally biased region" description="Basic and acidic residues" evidence="3">
    <location>
        <begin position="293"/>
        <end position="309"/>
    </location>
</feature>
<feature type="region of interest" description="Disordered" evidence="3">
    <location>
        <begin position="222"/>
        <end position="256"/>
    </location>
</feature>
<feature type="compositionally biased region" description="Low complexity" evidence="3">
    <location>
        <begin position="1328"/>
        <end position="1359"/>
    </location>
</feature>
<feature type="compositionally biased region" description="Polar residues" evidence="3">
    <location>
        <begin position="185"/>
        <end position="202"/>
    </location>
</feature>
<dbReference type="PROSITE" id="PS50915">
    <property type="entry name" value="CRYSTALLIN_BETA_GAMMA"/>
    <property type="match status" value="8"/>
</dbReference>
<feature type="compositionally biased region" description="Basic residues" evidence="3">
    <location>
        <begin position="1189"/>
        <end position="1199"/>
    </location>
</feature>
<feature type="compositionally biased region" description="Basic residues" evidence="3">
    <location>
        <begin position="454"/>
        <end position="463"/>
    </location>
</feature>
<accession>A0AAN8BJI0</accession>
<feature type="compositionally biased region" description="Basic and acidic residues" evidence="3">
    <location>
        <begin position="1111"/>
        <end position="1139"/>
    </location>
</feature>
<dbReference type="PANTHER" id="PTHR11818">
    <property type="entry name" value="BETA/GAMMA CRYSTALLIN"/>
    <property type="match status" value="1"/>
</dbReference>
<gene>
    <name evidence="5" type="ORF">CesoFtcFv8_017058</name>
</gene>